<name>A0A0C3QFN6_9AGAM</name>
<gene>
    <name evidence="2" type="ORF">M407DRAFT_20729</name>
</gene>
<proteinExistence type="predicted"/>
<dbReference type="OrthoDB" id="3243082at2759"/>
<feature type="compositionally biased region" description="Basic and acidic residues" evidence="1">
    <location>
        <begin position="475"/>
        <end position="487"/>
    </location>
</feature>
<dbReference type="Proteomes" id="UP000054248">
    <property type="component" value="Unassembled WGS sequence"/>
</dbReference>
<feature type="compositionally biased region" description="Polar residues" evidence="1">
    <location>
        <begin position="449"/>
        <end position="466"/>
    </location>
</feature>
<feature type="compositionally biased region" description="Low complexity" evidence="1">
    <location>
        <begin position="165"/>
        <end position="175"/>
    </location>
</feature>
<sequence length="750" mass="80419">MLQTDSSTSTLLATPRSQIQDLPPQQLAPSSPSPPPSSTLGRRHKSRKNNSSKSHHHRKSVDIKPATPASDQVTIAPLQLSADQPMDWKQQQGAVQPVRVDVRAPKGGKRFTLPKLFTISPTKQFDPYSPPPPRLERELTDGTRGCSEDTTDYPRTKSLSKARRTPAVAEAVAASRADEAEVVAVAPSNGTTEPHPDGLQVIPPSPSSDVPSHTSSQALPADDRSHLSSQPSHQRPAHQESSGSQVPESLYPRGPPPAMKSPTSRSRFGPIFKERASTDQIVVGTSRRDRRRWSKFWKALAKLIGLKASVPPSGVVSPGKGKGKAKAKSPTDSEVGSVVETLPAVDVDEVEDNAVGLSLDVRPTPPSRSGSNSPYMERPAALEPHNVPLPGGESSLSLVSFDNPDDGAEQERQETSRHSHSFSSPINASSSSFTTESPLSVPSFLPDRSATTITLPTTVDPSSTCLDLSIEEEDSLPREEESDKSAGDDTLTEDDTTPTASPCPPLAIDPSASTYTLQLAQSTAIPEDSDSDTDECPSTPHLPSASHPNQTAPQLTTSVPEATAPSPPVATKPDLKRSASTTDVAPPPPPAAKRTGGPSKFLFVKHSRWRGNSTLGHELGIRMFEEQYPTIETSLFDARVERTWLPPPPATHDDDGDSIIDVVDDQYSDFDDEPIGGWKEYFEDDDYYHDEDGEGDESTELGHGHGHGHRHGHGRGKQGAEHSDDLADLAFCAASSSGSLVSSTEQHGHH</sequence>
<feature type="compositionally biased region" description="Polar residues" evidence="1">
    <location>
        <begin position="227"/>
        <end position="247"/>
    </location>
</feature>
<reference evidence="3" key="2">
    <citation type="submission" date="2015-01" db="EMBL/GenBank/DDBJ databases">
        <title>Evolutionary Origins and Diversification of the Mycorrhizal Mutualists.</title>
        <authorList>
            <consortium name="DOE Joint Genome Institute"/>
            <consortium name="Mycorrhizal Genomics Consortium"/>
            <person name="Kohler A."/>
            <person name="Kuo A."/>
            <person name="Nagy L.G."/>
            <person name="Floudas D."/>
            <person name="Copeland A."/>
            <person name="Barry K.W."/>
            <person name="Cichocki N."/>
            <person name="Veneault-Fourrey C."/>
            <person name="LaButti K."/>
            <person name="Lindquist E.A."/>
            <person name="Lipzen A."/>
            <person name="Lundell T."/>
            <person name="Morin E."/>
            <person name="Murat C."/>
            <person name="Riley R."/>
            <person name="Ohm R."/>
            <person name="Sun H."/>
            <person name="Tunlid A."/>
            <person name="Henrissat B."/>
            <person name="Grigoriev I.V."/>
            <person name="Hibbett D.S."/>
            <person name="Martin F."/>
        </authorList>
    </citation>
    <scope>NUCLEOTIDE SEQUENCE [LARGE SCALE GENOMIC DNA]</scope>
    <source>
        <strain evidence="3">MUT 4182</strain>
    </source>
</reference>
<feature type="compositionally biased region" description="Polar residues" evidence="1">
    <location>
        <begin position="1"/>
        <end position="20"/>
    </location>
</feature>
<evidence type="ECO:0000313" key="3">
    <source>
        <dbReference type="Proteomes" id="UP000054248"/>
    </source>
</evidence>
<feature type="compositionally biased region" description="Basic residues" evidence="1">
    <location>
        <begin position="41"/>
        <end position="59"/>
    </location>
</feature>
<feature type="compositionally biased region" description="Acidic residues" evidence="1">
    <location>
        <begin position="684"/>
        <end position="699"/>
    </location>
</feature>
<keyword evidence="3" id="KW-1185">Reference proteome</keyword>
<evidence type="ECO:0000256" key="1">
    <source>
        <dbReference type="SAM" id="MobiDB-lite"/>
    </source>
</evidence>
<feature type="compositionally biased region" description="Low complexity" evidence="1">
    <location>
        <begin position="207"/>
        <end position="216"/>
    </location>
</feature>
<feature type="compositionally biased region" description="Low complexity" evidence="1">
    <location>
        <begin position="309"/>
        <end position="319"/>
    </location>
</feature>
<dbReference type="AlphaFoldDB" id="A0A0C3QFN6"/>
<dbReference type="EMBL" id="KN822974">
    <property type="protein sequence ID" value="KIO30265.1"/>
    <property type="molecule type" value="Genomic_DNA"/>
</dbReference>
<reference evidence="2 3" key="1">
    <citation type="submission" date="2014-04" db="EMBL/GenBank/DDBJ databases">
        <authorList>
            <consortium name="DOE Joint Genome Institute"/>
            <person name="Kuo A."/>
            <person name="Girlanda M."/>
            <person name="Perotto S."/>
            <person name="Kohler A."/>
            <person name="Nagy L.G."/>
            <person name="Floudas D."/>
            <person name="Copeland A."/>
            <person name="Barry K.W."/>
            <person name="Cichocki N."/>
            <person name="Veneault-Fourrey C."/>
            <person name="LaButti K."/>
            <person name="Lindquist E.A."/>
            <person name="Lipzen A."/>
            <person name="Lundell T."/>
            <person name="Morin E."/>
            <person name="Murat C."/>
            <person name="Sun H."/>
            <person name="Tunlid A."/>
            <person name="Henrissat B."/>
            <person name="Grigoriev I.V."/>
            <person name="Hibbett D.S."/>
            <person name="Martin F."/>
            <person name="Nordberg H.P."/>
            <person name="Cantor M.N."/>
            <person name="Hua S.X."/>
        </authorList>
    </citation>
    <scope>NUCLEOTIDE SEQUENCE [LARGE SCALE GENOMIC DNA]</scope>
    <source>
        <strain evidence="2 3">MUT 4182</strain>
    </source>
</reference>
<accession>A0A0C3QFN6</accession>
<feature type="compositionally biased region" description="Polar residues" evidence="1">
    <location>
        <begin position="546"/>
        <end position="560"/>
    </location>
</feature>
<feature type="region of interest" description="Disordered" evidence="1">
    <location>
        <begin position="121"/>
        <end position="278"/>
    </location>
</feature>
<feature type="region of interest" description="Disordered" evidence="1">
    <location>
        <begin position="309"/>
        <end position="599"/>
    </location>
</feature>
<feature type="compositionally biased region" description="Polar residues" evidence="1">
    <location>
        <begin position="511"/>
        <end position="524"/>
    </location>
</feature>
<evidence type="ECO:0000313" key="2">
    <source>
        <dbReference type="EMBL" id="KIO30265.1"/>
    </source>
</evidence>
<dbReference type="HOGENOM" id="CLU_370950_0_0_1"/>
<feature type="region of interest" description="Disordered" evidence="1">
    <location>
        <begin position="1"/>
        <end position="96"/>
    </location>
</feature>
<protein>
    <submittedName>
        <fullName evidence="2">Uncharacterized protein</fullName>
    </submittedName>
</protein>
<feature type="region of interest" description="Disordered" evidence="1">
    <location>
        <begin position="684"/>
        <end position="722"/>
    </location>
</feature>
<feature type="compositionally biased region" description="Basic residues" evidence="1">
    <location>
        <begin position="704"/>
        <end position="716"/>
    </location>
</feature>
<organism evidence="2 3">
    <name type="scientific">Tulasnella calospora MUT 4182</name>
    <dbReference type="NCBI Taxonomy" id="1051891"/>
    <lineage>
        <taxon>Eukaryota</taxon>
        <taxon>Fungi</taxon>
        <taxon>Dikarya</taxon>
        <taxon>Basidiomycota</taxon>
        <taxon>Agaricomycotina</taxon>
        <taxon>Agaricomycetes</taxon>
        <taxon>Cantharellales</taxon>
        <taxon>Tulasnellaceae</taxon>
        <taxon>Tulasnella</taxon>
    </lineage>
</organism>
<feature type="compositionally biased region" description="Low complexity" evidence="1">
    <location>
        <begin position="421"/>
        <end position="440"/>
    </location>
</feature>